<dbReference type="InterPro" id="IPR002123">
    <property type="entry name" value="Plipid/glycerol_acylTrfase"/>
</dbReference>
<feature type="compositionally biased region" description="Low complexity" evidence="1">
    <location>
        <begin position="669"/>
        <end position="684"/>
    </location>
</feature>
<dbReference type="SUPFAM" id="SSF69593">
    <property type="entry name" value="Glycerol-3-phosphate (1)-acyltransferase"/>
    <property type="match status" value="1"/>
</dbReference>
<dbReference type="EMBL" id="CP058609">
    <property type="protein sequence ID" value="QLG74035.1"/>
    <property type="molecule type" value="Genomic_DNA"/>
</dbReference>
<dbReference type="AlphaFoldDB" id="A0A7H9B5R2"/>
<feature type="transmembrane region" description="Helical" evidence="2">
    <location>
        <begin position="509"/>
        <end position="532"/>
    </location>
</feature>
<feature type="region of interest" description="Disordered" evidence="1">
    <location>
        <begin position="1"/>
        <end position="22"/>
    </location>
</feature>
<dbReference type="KEGG" id="zmk:HG535_0F05470"/>
<feature type="compositionally biased region" description="Acidic residues" evidence="1">
    <location>
        <begin position="707"/>
        <end position="719"/>
    </location>
</feature>
<dbReference type="InterPro" id="IPR052744">
    <property type="entry name" value="GPAT/DAPAT"/>
</dbReference>
<dbReference type="GeneID" id="59237793"/>
<keyword evidence="5" id="KW-1185">Reference proteome</keyword>
<dbReference type="GO" id="GO:0004366">
    <property type="term" value="F:glycerol-3-phosphate O-acyltransferase activity"/>
    <property type="evidence" value="ECO:0007669"/>
    <property type="project" value="TreeGrafter"/>
</dbReference>
<sequence length="738" mass="82698">MVEEAGKDTGAGNSGGSGVSAASEAHVPNGAQVYDNPYDGRSYNLKAWLFDVVIFILDTLFTIFFREIKVRGGHNVPPVGTPTILVCAPHANQFIDPSLVMVTTRKLSRYDKSRQVCFVTAESSLKKKFVSLFGVSTGAIPVPRAQDNLQFVDSRIKIYCPDFNDPTLIKGKYEYESDELEGFDKLFKPKSLLGLPNYLGNAQIAEIIDGRTLRIAAPFKFKSNKKIRALLTEGTNFNYAAKIDNSKVFQNVFNHLHTKGCVGIFPEGGSHDRPSLLPIKAGVAIMALGATAADPSMNVAVVPCGLHYFHRDKFRSRAVLEYGEPIIVDGEMGKRYSQNPRETVSDLLQTITKSLYSVTENAPDFETLMTIQAARRLYQPVRSKTALSLVVEVNRRLLFGYSIFKDDPRVVHLKKMVSAYNSTLDSLGLKDHQVEELKTETKDIIRGVFTLVSRIVRLFVFIALSLPGSILFTPIFISCRWYARKKAQDGLKKSLVKIKGTDLLATWKLLFALVFAPILYITYSLLLVFLYVRNNRWIIRMWVPSNNIFIQFFYFYALLVLTTYSSLKTGEIGMDLFKSLPPLFITLIYPGKKISQLKSMRKQLSAEVTGVCTELGPKVFPNFKSLVKDEYEKEEASKSHDINPAFRYTLSMASQELHESQVPKERSRSSSTSSSEYSASNSLSKVNSRGSLTDIPIFADGRQPSSESDDEIDLTTEDNDGSKISSMIRSKWEHEKND</sequence>
<dbReference type="Proteomes" id="UP000509704">
    <property type="component" value="Chromosome 6"/>
</dbReference>
<gene>
    <name evidence="4" type="ORF">HG535_0F05470</name>
</gene>
<dbReference type="PANTHER" id="PTHR31605">
    <property type="entry name" value="GLYCEROL-3-PHOSPHATE O-ACYLTRANSFERASE 1"/>
    <property type="match status" value="1"/>
</dbReference>
<evidence type="ECO:0000313" key="5">
    <source>
        <dbReference type="Proteomes" id="UP000509704"/>
    </source>
</evidence>
<evidence type="ECO:0000256" key="1">
    <source>
        <dbReference type="SAM" id="MobiDB-lite"/>
    </source>
</evidence>
<feature type="compositionally biased region" description="Basic and acidic residues" evidence="1">
    <location>
        <begin position="657"/>
        <end position="668"/>
    </location>
</feature>
<dbReference type="SMART" id="SM00563">
    <property type="entry name" value="PlsC"/>
    <property type="match status" value="1"/>
</dbReference>
<dbReference type="PANTHER" id="PTHR31605:SF2">
    <property type="entry name" value="GLYCEROL-3-PHOSPHATE O-ACYLTRANSFERASE 2"/>
    <property type="match status" value="1"/>
</dbReference>
<dbReference type="GO" id="GO:0016287">
    <property type="term" value="F:glycerone-phosphate O-acyltransferase activity"/>
    <property type="evidence" value="ECO:0007669"/>
    <property type="project" value="TreeGrafter"/>
</dbReference>
<feature type="transmembrane region" description="Helical" evidence="2">
    <location>
        <begin position="455"/>
        <end position="477"/>
    </location>
</feature>
<keyword evidence="2" id="KW-1133">Transmembrane helix</keyword>
<proteinExistence type="predicted"/>
<dbReference type="RefSeq" id="XP_037145760.1">
    <property type="nucleotide sequence ID" value="XM_037289865.1"/>
</dbReference>
<keyword evidence="2" id="KW-0472">Membrane</keyword>
<organism evidence="4 5">
    <name type="scientific">Zygotorulaspora mrakii</name>
    <name type="common">Zygosaccharomyces mrakii</name>
    <dbReference type="NCBI Taxonomy" id="42260"/>
    <lineage>
        <taxon>Eukaryota</taxon>
        <taxon>Fungi</taxon>
        <taxon>Dikarya</taxon>
        <taxon>Ascomycota</taxon>
        <taxon>Saccharomycotina</taxon>
        <taxon>Saccharomycetes</taxon>
        <taxon>Saccharomycetales</taxon>
        <taxon>Saccharomycetaceae</taxon>
        <taxon>Zygotorulaspora</taxon>
    </lineage>
</organism>
<feature type="transmembrane region" description="Helical" evidence="2">
    <location>
        <begin position="47"/>
        <end position="65"/>
    </location>
</feature>
<evidence type="ECO:0000256" key="2">
    <source>
        <dbReference type="SAM" id="Phobius"/>
    </source>
</evidence>
<feature type="transmembrane region" description="Helical" evidence="2">
    <location>
        <begin position="544"/>
        <end position="564"/>
    </location>
</feature>
<protein>
    <recommendedName>
        <fullName evidence="3">Phospholipid/glycerol acyltransferase domain-containing protein</fullName>
    </recommendedName>
</protein>
<accession>A0A7H9B5R2</accession>
<dbReference type="OrthoDB" id="2427554at2759"/>
<feature type="region of interest" description="Disordered" evidence="1">
    <location>
        <begin position="657"/>
        <end position="738"/>
    </location>
</feature>
<dbReference type="GO" id="GO:0008654">
    <property type="term" value="P:phospholipid biosynthetic process"/>
    <property type="evidence" value="ECO:0007669"/>
    <property type="project" value="TreeGrafter"/>
</dbReference>
<reference evidence="4 5" key="1">
    <citation type="submission" date="2020-07" db="EMBL/GenBank/DDBJ databases">
        <title>The yeast mating-type switching endonuclease HO is a domesticated member of an unorthodox homing genetic element family.</title>
        <authorList>
            <person name="Coughlan A.Y."/>
            <person name="Lombardi L."/>
            <person name="Braun-Galleani S."/>
            <person name="Martos A.R."/>
            <person name="Galeote V."/>
            <person name="Bigey F."/>
            <person name="Dequin S."/>
            <person name="Byrne K.P."/>
            <person name="Wolfe K.H."/>
        </authorList>
    </citation>
    <scope>NUCLEOTIDE SEQUENCE [LARGE SCALE GENOMIC DNA]</scope>
    <source>
        <strain evidence="4 5">NRRL Y-6702</strain>
    </source>
</reference>
<evidence type="ECO:0000259" key="3">
    <source>
        <dbReference type="SMART" id="SM00563"/>
    </source>
</evidence>
<feature type="domain" description="Phospholipid/glycerol acyltransferase" evidence="3">
    <location>
        <begin position="84"/>
        <end position="309"/>
    </location>
</feature>
<name>A0A7H9B5R2_ZYGMR</name>
<keyword evidence="2" id="KW-0812">Transmembrane</keyword>
<evidence type="ECO:0000313" key="4">
    <source>
        <dbReference type="EMBL" id="QLG74035.1"/>
    </source>
</evidence>